<dbReference type="InterPro" id="IPR007367">
    <property type="entry name" value="DUF433"/>
</dbReference>
<comment type="caution">
    <text evidence="1">The sequence shown here is derived from an EMBL/GenBank/DDBJ whole genome shotgun (WGS) entry which is preliminary data.</text>
</comment>
<dbReference type="Gene3D" id="1.10.10.10">
    <property type="entry name" value="Winged helix-like DNA-binding domain superfamily/Winged helix DNA-binding domain"/>
    <property type="match status" value="1"/>
</dbReference>
<organism evidence="1 2">
    <name type="scientific">Belliella marina</name>
    <dbReference type="NCBI Taxonomy" id="1644146"/>
    <lineage>
        <taxon>Bacteria</taxon>
        <taxon>Pseudomonadati</taxon>
        <taxon>Bacteroidota</taxon>
        <taxon>Cytophagia</taxon>
        <taxon>Cytophagales</taxon>
        <taxon>Cyclobacteriaceae</taxon>
        <taxon>Belliella</taxon>
    </lineage>
</organism>
<dbReference type="PANTHER" id="PTHR34849:SF3">
    <property type="entry name" value="SSR2962 PROTEIN"/>
    <property type="match status" value="1"/>
</dbReference>
<dbReference type="PANTHER" id="PTHR34849">
    <property type="entry name" value="SSL5025 PROTEIN"/>
    <property type="match status" value="1"/>
</dbReference>
<gene>
    <name evidence="1" type="ORF">ACFSKL_09775</name>
</gene>
<dbReference type="RefSeq" id="WP_376885787.1">
    <property type="nucleotide sequence ID" value="NZ_JBHUHR010000027.1"/>
</dbReference>
<proteinExistence type="predicted"/>
<name>A0ABW4VMQ2_9BACT</name>
<protein>
    <submittedName>
        <fullName evidence="1">DUF433 domain-containing protein</fullName>
    </submittedName>
</protein>
<dbReference type="InterPro" id="IPR036388">
    <property type="entry name" value="WH-like_DNA-bd_sf"/>
</dbReference>
<reference evidence="2" key="1">
    <citation type="journal article" date="2019" name="Int. J. Syst. Evol. Microbiol.">
        <title>The Global Catalogue of Microorganisms (GCM) 10K type strain sequencing project: providing services to taxonomists for standard genome sequencing and annotation.</title>
        <authorList>
            <consortium name="The Broad Institute Genomics Platform"/>
            <consortium name="The Broad Institute Genome Sequencing Center for Infectious Disease"/>
            <person name="Wu L."/>
            <person name="Ma J."/>
        </authorList>
    </citation>
    <scope>NUCLEOTIDE SEQUENCE [LARGE SCALE GENOMIC DNA]</scope>
    <source>
        <strain evidence="2">CGMCC 1.15180</strain>
    </source>
</reference>
<accession>A0ABW4VMQ2</accession>
<dbReference type="SUPFAM" id="SSF46689">
    <property type="entry name" value="Homeodomain-like"/>
    <property type="match status" value="1"/>
</dbReference>
<dbReference type="Pfam" id="PF04255">
    <property type="entry name" value="DUF433"/>
    <property type="match status" value="1"/>
</dbReference>
<evidence type="ECO:0000313" key="2">
    <source>
        <dbReference type="Proteomes" id="UP001597361"/>
    </source>
</evidence>
<dbReference type="EMBL" id="JBHUHR010000027">
    <property type="protein sequence ID" value="MFD2035080.1"/>
    <property type="molecule type" value="Genomic_DNA"/>
</dbReference>
<dbReference type="InterPro" id="IPR009057">
    <property type="entry name" value="Homeodomain-like_sf"/>
</dbReference>
<dbReference type="Proteomes" id="UP001597361">
    <property type="component" value="Unassembled WGS sequence"/>
</dbReference>
<keyword evidence="2" id="KW-1185">Reference proteome</keyword>
<sequence>MEDVLKRISINPQVCHGKPTIRNKMYTVELILDLLSSGMTENEILDDYPALEKEDIIACLKYASLLTRAKSFSHSA</sequence>
<evidence type="ECO:0000313" key="1">
    <source>
        <dbReference type="EMBL" id="MFD2035080.1"/>
    </source>
</evidence>